<dbReference type="Proteomes" id="UP000284531">
    <property type="component" value="Unassembled WGS sequence"/>
</dbReference>
<sequence>MIPIIIPDTQNSLNVHWTGVESLFSKANKQDILKWVKRNELETLLGSEVNKQIKNLILATPSLLRQIANKVGGVLNTKDAQNFNLGFIKTKYNSFTGREEHLYRPSDLVENLGIKVCPYCNRTFIISTKRKNGEIKRTDQLDHFFPKSRYPYLALCFYNLIPSCSACNHIKKEQEIGLSPYEIERADDVITFEWKPKDSSFAYPKGNILITPTPNTKVNGQMQSNIDAFGLKDLYQNHDDVVKELLLKGEIYTKEYIDSLVESFPDLIENEEVATRLITCNYTSEEDLGKRPLAKLTRDIAREVKFIK</sequence>
<dbReference type="EMBL" id="RAPQ01000012">
    <property type="protein sequence ID" value="RKD96807.1"/>
    <property type="molecule type" value="Genomic_DNA"/>
</dbReference>
<reference evidence="1 2" key="1">
    <citation type="submission" date="2018-09" db="EMBL/GenBank/DDBJ databases">
        <title>Genomic Encyclopedia of Archaeal and Bacterial Type Strains, Phase II (KMG-II): from individual species to whole genera.</title>
        <authorList>
            <person name="Goeker M."/>
        </authorList>
    </citation>
    <scope>NUCLEOTIDE SEQUENCE [LARGE SCALE GENOMIC DNA]</scope>
    <source>
        <strain evidence="1 2">DSM 21950</strain>
    </source>
</reference>
<dbReference type="OrthoDB" id="9816185at2"/>
<organism evidence="1 2">
    <name type="scientific">Marinifilum flexuosum</name>
    <dbReference type="NCBI Taxonomy" id="1117708"/>
    <lineage>
        <taxon>Bacteria</taxon>
        <taxon>Pseudomonadati</taxon>
        <taxon>Bacteroidota</taxon>
        <taxon>Bacteroidia</taxon>
        <taxon>Marinilabiliales</taxon>
        <taxon>Marinifilaceae</taxon>
    </lineage>
</organism>
<evidence type="ECO:0000313" key="2">
    <source>
        <dbReference type="Proteomes" id="UP000284531"/>
    </source>
</evidence>
<protein>
    <recommendedName>
        <fullName evidence="3">HNH endonuclease</fullName>
    </recommendedName>
</protein>
<evidence type="ECO:0000313" key="1">
    <source>
        <dbReference type="EMBL" id="RKD96807.1"/>
    </source>
</evidence>
<keyword evidence="2" id="KW-1185">Reference proteome</keyword>
<dbReference type="AlphaFoldDB" id="A0A419WMX4"/>
<gene>
    <name evidence="1" type="ORF">BXY64_3754</name>
</gene>
<proteinExistence type="predicted"/>
<evidence type="ECO:0008006" key="3">
    <source>
        <dbReference type="Google" id="ProtNLM"/>
    </source>
</evidence>
<name>A0A419WMX4_9BACT</name>
<dbReference type="RefSeq" id="WP_120241462.1">
    <property type="nucleotide sequence ID" value="NZ_RAPQ01000012.1"/>
</dbReference>
<comment type="caution">
    <text evidence="1">The sequence shown here is derived from an EMBL/GenBank/DDBJ whole genome shotgun (WGS) entry which is preliminary data.</text>
</comment>
<dbReference type="Gene3D" id="1.10.30.50">
    <property type="match status" value="1"/>
</dbReference>
<accession>A0A419WMX4</accession>